<reference evidence="2 3" key="1">
    <citation type="journal article" date="2013" name="BMC Genomics">
        <title>The miniature genome of a carnivorous plant Genlisea aurea contains a low number of genes and short non-coding sequences.</title>
        <authorList>
            <person name="Leushkin E.V."/>
            <person name="Sutormin R.A."/>
            <person name="Nabieva E.R."/>
            <person name="Penin A.A."/>
            <person name="Kondrashov A.S."/>
            <person name="Logacheva M.D."/>
        </authorList>
    </citation>
    <scope>NUCLEOTIDE SEQUENCE [LARGE SCALE GENOMIC DNA]</scope>
</reference>
<gene>
    <name evidence="2" type="ORF">M569_14794</name>
</gene>
<dbReference type="PANTHER" id="PTHR15048">
    <property type="entry name" value="STARCH-BINDING DOMAIN-CONTAINING PROTEIN 1"/>
    <property type="match status" value="1"/>
</dbReference>
<dbReference type="GO" id="GO:2001070">
    <property type="term" value="F:starch binding"/>
    <property type="evidence" value="ECO:0007669"/>
    <property type="project" value="InterPro"/>
</dbReference>
<feature type="non-terminal residue" evidence="2">
    <location>
        <position position="1"/>
    </location>
</feature>
<dbReference type="PANTHER" id="PTHR15048:SF0">
    <property type="entry name" value="STARCH-BINDING DOMAIN-CONTAINING PROTEIN 1"/>
    <property type="match status" value="1"/>
</dbReference>
<sequence length="137" mass="15194">SVHVRFELQRQCAFGQQFVLVGDDPILGLWKPCDGVPLNWSVDHVWTLEMDIPTGKLIKYKFILMSGPQIISWQPGPDRILEITDTGKTMVVSEDWDDPQLRIVSEEEPSSSAAVSNVVVVPEDGICDSEEIIGSNG</sequence>
<evidence type="ECO:0000313" key="2">
    <source>
        <dbReference type="EMBL" id="EPS60010.1"/>
    </source>
</evidence>
<dbReference type="OrthoDB" id="550577at2759"/>
<evidence type="ECO:0000313" key="3">
    <source>
        <dbReference type="Proteomes" id="UP000015453"/>
    </source>
</evidence>
<evidence type="ECO:0000259" key="1">
    <source>
        <dbReference type="PROSITE" id="PS51166"/>
    </source>
</evidence>
<protein>
    <recommendedName>
        <fullName evidence="1">CBM20 domain-containing protein</fullName>
    </recommendedName>
</protein>
<dbReference type="SMART" id="SM01065">
    <property type="entry name" value="CBM_2"/>
    <property type="match status" value="1"/>
</dbReference>
<dbReference type="Proteomes" id="UP000015453">
    <property type="component" value="Unassembled WGS sequence"/>
</dbReference>
<comment type="caution">
    <text evidence="2">The sequence shown here is derived from an EMBL/GenBank/DDBJ whole genome shotgun (WGS) entry which is preliminary data.</text>
</comment>
<dbReference type="Gene3D" id="2.60.40.10">
    <property type="entry name" value="Immunoglobulins"/>
    <property type="match status" value="1"/>
</dbReference>
<dbReference type="Pfam" id="PF00686">
    <property type="entry name" value="CBM_20"/>
    <property type="match status" value="1"/>
</dbReference>
<dbReference type="EMBL" id="AUSU01007900">
    <property type="protein sequence ID" value="EPS60010.1"/>
    <property type="molecule type" value="Genomic_DNA"/>
</dbReference>
<dbReference type="AlphaFoldDB" id="S8BZK2"/>
<dbReference type="InterPro" id="IPR002044">
    <property type="entry name" value="CBM20"/>
</dbReference>
<dbReference type="InterPro" id="IPR013783">
    <property type="entry name" value="Ig-like_fold"/>
</dbReference>
<dbReference type="PROSITE" id="PS51166">
    <property type="entry name" value="CBM20"/>
    <property type="match status" value="1"/>
</dbReference>
<dbReference type="FunFam" id="2.60.40.10:FF:000552">
    <property type="entry name" value="Related to glucoamylase"/>
    <property type="match status" value="1"/>
</dbReference>
<dbReference type="GO" id="GO:0016020">
    <property type="term" value="C:membrane"/>
    <property type="evidence" value="ECO:0007669"/>
    <property type="project" value="TreeGrafter"/>
</dbReference>
<accession>S8BZK2</accession>
<keyword evidence="3" id="KW-1185">Reference proteome</keyword>
<feature type="domain" description="CBM20" evidence="1">
    <location>
        <begin position="1"/>
        <end position="98"/>
    </location>
</feature>
<proteinExistence type="predicted"/>
<organism evidence="2 3">
    <name type="scientific">Genlisea aurea</name>
    <dbReference type="NCBI Taxonomy" id="192259"/>
    <lineage>
        <taxon>Eukaryota</taxon>
        <taxon>Viridiplantae</taxon>
        <taxon>Streptophyta</taxon>
        <taxon>Embryophyta</taxon>
        <taxon>Tracheophyta</taxon>
        <taxon>Spermatophyta</taxon>
        <taxon>Magnoliopsida</taxon>
        <taxon>eudicotyledons</taxon>
        <taxon>Gunneridae</taxon>
        <taxon>Pentapetalae</taxon>
        <taxon>asterids</taxon>
        <taxon>lamiids</taxon>
        <taxon>Lamiales</taxon>
        <taxon>Lentibulariaceae</taxon>
        <taxon>Genlisea</taxon>
    </lineage>
</organism>
<feature type="non-terminal residue" evidence="2">
    <location>
        <position position="137"/>
    </location>
</feature>
<dbReference type="InterPro" id="IPR013784">
    <property type="entry name" value="Carb-bd-like_fold"/>
</dbReference>
<name>S8BZK2_9LAMI</name>
<dbReference type="CDD" id="cd05467">
    <property type="entry name" value="CBM20"/>
    <property type="match status" value="1"/>
</dbReference>
<dbReference type="SUPFAM" id="SSF49452">
    <property type="entry name" value="Starch-binding domain-like"/>
    <property type="match status" value="1"/>
</dbReference>